<keyword evidence="7" id="KW-0411">Iron-sulfur</keyword>
<evidence type="ECO:0000256" key="6">
    <source>
        <dbReference type="ARBA" id="ARBA00022837"/>
    </source>
</evidence>
<keyword evidence="4" id="KW-0479">Metal-binding</keyword>
<dbReference type="InterPro" id="IPR006311">
    <property type="entry name" value="TAT_signal"/>
</dbReference>
<keyword evidence="6" id="KW-0106">Calcium</keyword>
<organism evidence="9 10">
    <name type="scientific">Solidesulfovibrio magneticus str. Maddingley MBC34</name>
    <dbReference type="NCBI Taxonomy" id="1206767"/>
    <lineage>
        <taxon>Bacteria</taxon>
        <taxon>Pseudomonadati</taxon>
        <taxon>Thermodesulfobacteriota</taxon>
        <taxon>Desulfovibrionia</taxon>
        <taxon>Desulfovibrionales</taxon>
        <taxon>Desulfovibrionaceae</taxon>
        <taxon>Solidesulfovibrio</taxon>
    </lineage>
</organism>
<evidence type="ECO:0000256" key="2">
    <source>
        <dbReference type="ARBA" id="ARBA00008779"/>
    </source>
</evidence>
<dbReference type="Proteomes" id="UP000006272">
    <property type="component" value="Unassembled WGS sequence"/>
</dbReference>
<dbReference type="PROSITE" id="PS00523">
    <property type="entry name" value="SULFATASE_1"/>
    <property type="match status" value="1"/>
</dbReference>
<proteinExistence type="inferred from homology"/>
<dbReference type="GO" id="GO:0051536">
    <property type="term" value="F:iron-sulfur cluster binding"/>
    <property type="evidence" value="ECO:0007669"/>
    <property type="project" value="UniProtKB-KW"/>
</dbReference>
<evidence type="ECO:0000259" key="8">
    <source>
        <dbReference type="Pfam" id="PF00884"/>
    </source>
</evidence>
<comment type="subunit">
    <text evidence="3">Heterodimer of a large and a small subunit.</text>
</comment>
<keyword evidence="7" id="KW-0408">Iron</keyword>
<feature type="domain" description="Sulfatase N-terminal" evidence="8">
    <location>
        <begin position="54"/>
        <end position="405"/>
    </location>
</feature>
<evidence type="ECO:0000256" key="5">
    <source>
        <dbReference type="ARBA" id="ARBA00022801"/>
    </source>
</evidence>
<comment type="caution">
    <text evidence="9">The sequence shown here is derived from an EMBL/GenBank/DDBJ whole genome shotgun (WGS) entry which is preliminary data.</text>
</comment>
<dbReference type="PANTHER" id="PTHR42693:SF53">
    <property type="entry name" value="ENDO-4-O-SULFATASE"/>
    <property type="match status" value="1"/>
</dbReference>
<dbReference type="Gene3D" id="3.40.720.10">
    <property type="entry name" value="Alkaline Phosphatase, subunit A"/>
    <property type="match status" value="1"/>
</dbReference>
<dbReference type="PATRIC" id="fig|1206767.3.peg.1010"/>
<accession>K6HCR9</accession>
<dbReference type="InterPro" id="IPR000917">
    <property type="entry name" value="Sulfatase_N"/>
</dbReference>
<dbReference type="InterPro" id="IPR019546">
    <property type="entry name" value="TAT_signal_bac_arc"/>
</dbReference>
<dbReference type="GO" id="GO:0004065">
    <property type="term" value="F:arylsulfatase activity"/>
    <property type="evidence" value="ECO:0007669"/>
    <property type="project" value="TreeGrafter"/>
</dbReference>
<dbReference type="InterPro" id="IPR017850">
    <property type="entry name" value="Alkaline_phosphatase_core_sf"/>
</dbReference>
<dbReference type="EMBL" id="ALAO01000083">
    <property type="protein sequence ID" value="EKO40273.1"/>
    <property type="molecule type" value="Genomic_DNA"/>
</dbReference>
<keyword evidence="5" id="KW-0378">Hydrolase</keyword>
<dbReference type="AlphaFoldDB" id="K6HCR9"/>
<evidence type="ECO:0000313" key="9">
    <source>
        <dbReference type="EMBL" id="EKO40273.1"/>
    </source>
</evidence>
<reference evidence="9 10" key="1">
    <citation type="submission" date="2012-07" db="EMBL/GenBank/DDBJ databases">
        <title>Draft genome sequence of Desulfovibrio magneticus str. Maddingley MBC34 obtained from a metagenomic sequence of a methanogenic enrichment isolated from coal-seam formation water in Victoria, Australia.</title>
        <authorList>
            <person name="Greenfield P."/>
            <person name="Hendry P."/>
            <person name="Li D."/>
            <person name="Rosewarne C.P."/>
            <person name="Tran-Dinh N."/>
            <person name="Elbourne L.D.H."/>
            <person name="Paulsen I.T."/>
            <person name="Midgley D.J."/>
        </authorList>
    </citation>
    <scope>NUCLEOTIDE SEQUENCE [LARGE SCALE GENOMIC DNA]</scope>
    <source>
        <strain evidence="10">Maddingley MBC34</strain>
    </source>
</reference>
<dbReference type="InterPro" id="IPR024607">
    <property type="entry name" value="Sulfatase_CS"/>
</dbReference>
<sequence>MPDKAPNTVSRREFLKGAAQALTVGVLASALPGLPSSVCGPAPASAASTFPAQPNLLILISDQERYPRDWPAGWAEANLTKSRKRLLDNGLNFSRAFCSASMCSPSRGSLFTGLYPAQHGVTMTLAQGAVQTTLSPTLPNLAHLLAQSGYDVQLRGKWHLSKGADGGTPSSADLAQFGFQGWVPTNVAEALDVNTLAGGCPDMDAPIVEQAIDYLQTMTPETTQAKPFCLVVSLGNPHDILAYPGLWDAESCTDACYKNTANLDMGLSVPASHTDNLSLKPEVQKQALELYASGLGTLIEPQKQLNYVNFYGYLQTVIDAQFDTVLQTLADQGLTDSTVVVRTTDHGELGLAHGGLRQKMFNVYEECINIPLIVSNPLLFPTPRQTSAYATLVDMVPTLASLCGIPNWKWSYLPGQNLTPILDGTVPTVQDTVLFTFDDEYAGQTSAPPFISEPCHIRCIVHKDADGEWKYARYYDPAGVAAEVHEMYCLKDGAGNDVDPTELDNVANSGSPNYGRYAAKRAELAELLAEVEATRLAPVTPPGPPLPQVDLLLLGGAS</sequence>
<comment type="subcellular location">
    <subcellularLocation>
        <location evidence="1">Periplasm</location>
    </subcellularLocation>
</comment>
<evidence type="ECO:0000256" key="7">
    <source>
        <dbReference type="ARBA" id="ARBA00023014"/>
    </source>
</evidence>
<evidence type="ECO:0000313" key="10">
    <source>
        <dbReference type="Proteomes" id="UP000006272"/>
    </source>
</evidence>
<dbReference type="InterPro" id="IPR050738">
    <property type="entry name" value="Sulfatase"/>
</dbReference>
<dbReference type="PANTHER" id="PTHR42693">
    <property type="entry name" value="ARYLSULFATASE FAMILY MEMBER"/>
    <property type="match status" value="1"/>
</dbReference>
<dbReference type="CDD" id="cd16035">
    <property type="entry name" value="sulfatase_like"/>
    <property type="match status" value="1"/>
</dbReference>
<dbReference type="GO" id="GO:0046872">
    <property type="term" value="F:metal ion binding"/>
    <property type="evidence" value="ECO:0007669"/>
    <property type="project" value="UniProtKB-KW"/>
</dbReference>
<name>K6HCR9_9BACT</name>
<dbReference type="Pfam" id="PF00884">
    <property type="entry name" value="Sulfatase"/>
    <property type="match status" value="1"/>
</dbReference>
<protein>
    <submittedName>
        <fullName evidence="9">Arylsulfatase A family protein</fullName>
    </submittedName>
</protein>
<gene>
    <name evidence="9" type="ORF">B193_1043</name>
</gene>
<dbReference type="PROSITE" id="PS51318">
    <property type="entry name" value="TAT"/>
    <property type="match status" value="1"/>
</dbReference>
<evidence type="ECO:0000256" key="3">
    <source>
        <dbReference type="ARBA" id="ARBA00011771"/>
    </source>
</evidence>
<dbReference type="SUPFAM" id="SSF53649">
    <property type="entry name" value="Alkaline phosphatase-like"/>
    <property type="match status" value="1"/>
</dbReference>
<dbReference type="NCBIfam" id="TIGR01409">
    <property type="entry name" value="TAT_signal_seq"/>
    <property type="match status" value="1"/>
</dbReference>
<dbReference type="GO" id="GO:0042597">
    <property type="term" value="C:periplasmic space"/>
    <property type="evidence" value="ECO:0007669"/>
    <property type="project" value="UniProtKB-SubCell"/>
</dbReference>
<comment type="similarity">
    <text evidence="2">Belongs to the sulfatase family.</text>
</comment>
<evidence type="ECO:0000256" key="1">
    <source>
        <dbReference type="ARBA" id="ARBA00004418"/>
    </source>
</evidence>
<evidence type="ECO:0000256" key="4">
    <source>
        <dbReference type="ARBA" id="ARBA00022723"/>
    </source>
</evidence>